<evidence type="ECO:0000256" key="5">
    <source>
        <dbReference type="ARBA" id="ARBA00022989"/>
    </source>
</evidence>
<sequence length="391" mass="42120">MSNTSSATTAADIKGPPIKPVSHGKAVLFLALGTAFLAGTPLWVKATNMDPATQAFLRVVIGCLVLIPFGVMEIRKKASLSKKGIMLSIASGLFLGVDFTCWNYSIFYVGAGIAAILLNLQVIIVPMLTAVFDKYKIPPVFLILVPIMAVGVMLTGGVFEASEASGGPESIYGIKTATLGTIFGLTSGVCYSFYLYLSRKAGTSARKDLYVQPMMYTMMAQAVPPTIVAFFISPRKGFDFVNGVLIDGQLPLVDPEHTVGDALTTWNWFNLICLAILGQALAWTFVQYGTVWLDPTLSAGILLLSPVTSVIIAAPLFGEIPSVLQIIGIFLILGTVAYQNGLFSMFTKSKMKTDHENPDHSLDEQLIREGLAPGHSPEEASDNPKKHHHHH</sequence>
<evidence type="ECO:0000256" key="1">
    <source>
        <dbReference type="ARBA" id="ARBA00004651"/>
    </source>
</evidence>
<evidence type="ECO:0000256" key="3">
    <source>
        <dbReference type="ARBA" id="ARBA00022475"/>
    </source>
</evidence>
<dbReference type="PANTHER" id="PTHR42920">
    <property type="entry name" value="OS03G0707200 PROTEIN-RELATED"/>
    <property type="match status" value="1"/>
</dbReference>
<feature type="transmembrane region" description="Helical" evidence="8">
    <location>
        <begin position="84"/>
        <end position="100"/>
    </location>
</feature>
<comment type="subcellular location">
    <subcellularLocation>
        <location evidence="1">Cell membrane</location>
        <topology evidence="1">Multi-pass membrane protein</topology>
    </subcellularLocation>
</comment>
<protein>
    <submittedName>
        <fullName evidence="10">DMT family transporter</fullName>
    </submittedName>
</protein>
<evidence type="ECO:0000256" key="8">
    <source>
        <dbReference type="SAM" id="Phobius"/>
    </source>
</evidence>
<dbReference type="GO" id="GO:0005886">
    <property type="term" value="C:plasma membrane"/>
    <property type="evidence" value="ECO:0007669"/>
    <property type="project" value="UniProtKB-SubCell"/>
</dbReference>
<feature type="transmembrane region" description="Helical" evidence="8">
    <location>
        <begin position="140"/>
        <end position="159"/>
    </location>
</feature>
<organism evidence="10 11">
    <name type="scientific">Corynebacterium lipophilum</name>
    <dbReference type="NCBI Taxonomy" id="2804918"/>
    <lineage>
        <taxon>Bacteria</taxon>
        <taxon>Bacillati</taxon>
        <taxon>Actinomycetota</taxon>
        <taxon>Actinomycetes</taxon>
        <taxon>Mycobacteriales</taxon>
        <taxon>Corynebacteriaceae</taxon>
        <taxon>Corynebacterium</taxon>
    </lineage>
</organism>
<keyword evidence="11" id="KW-1185">Reference proteome</keyword>
<dbReference type="PANTHER" id="PTHR42920:SF5">
    <property type="entry name" value="EAMA DOMAIN-CONTAINING PROTEIN"/>
    <property type="match status" value="1"/>
</dbReference>
<feature type="transmembrane region" description="Helical" evidence="8">
    <location>
        <begin position="298"/>
        <end position="317"/>
    </location>
</feature>
<reference evidence="10 11" key="1">
    <citation type="submission" date="2021-01" db="EMBL/GenBank/DDBJ databases">
        <title>Identification and Characterization of Corynebacterium sp.</title>
        <authorList>
            <person name="Luo Q."/>
            <person name="Qu P."/>
            <person name="Chen Q."/>
        </authorList>
    </citation>
    <scope>NUCLEOTIDE SEQUENCE [LARGE SCALE GENOMIC DNA]</scope>
    <source>
        <strain evidence="10 11">MC-18</strain>
    </source>
</reference>
<evidence type="ECO:0000259" key="9">
    <source>
        <dbReference type="Pfam" id="PF00892"/>
    </source>
</evidence>
<gene>
    <name evidence="10" type="ORF">JMN37_07160</name>
</gene>
<feature type="transmembrane region" description="Helical" evidence="8">
    <location>
        <begin position="106"/>
        <end position="128"/>
    </location>
</feature>
<feature type="transmembrane region" description="Helical" evidence="8">
    <location>
        <begin position="268"/>
        <end position="286"/>
    </location>
</feature>
<evidence type="ECO:0000256" key="6">
    <source>
        <dbReference type="ARBA" id="ARBA00023136"/>
    </source>
</evidence>
<keyword evidence="4 8" id="KW-0812">Transmembrane</keyword>
<dbReference type="EMBL" id="JAEUWV010000009">
    <property type="protein sequence ID" value="MCO6394753.1"/>
    <property type="molecule type" value="Genomic_DNA"/>
</dbReference>
<dbReference type="InterPro" id="IPR037185">
    <property type="entry name" value="EmrE-like"/>
</dbReference>
<dbReference type="AlphaFoldDB" id="A0AAW5HW96"/>
<comment type="similarity">
    <text evidence="2">Belongs to the EamA transporter family.</text>
</comment>
<dbReference type="InterPro" id="IPR051258">
    <property type="entry name" value="Diverse_Substrate_Transporter"/>
</dbReference>
<dbReference type="InterPro" id="IPR000620">
    <property type="entry name" value="EamA_dom"/>
</dbReference>
<evidence type="ECO:0000313" key="11">
    <source>
        <dbReference type="Proteomes" id="UP001205920"/>
    </source>
</evidence>
<keyword evidence="6 8" id="KW-0472">Membrane</keyword>
<evidence type="ECO:0000256" key="7">
    <source>
        <dbReference type="SAM" id="MobiDB-lite"/>
    </source>
</evidence>
<evidence type="ECO:0000313" key="10">
    <source>
        <dbReference type="EMBL" id="MCO6394753.1"/>
    </source>
</evidence>
<feature type="region of interest" description="Disordered" evidence="7">
    <location>
        <begin position="371"/>
        <end position="391"/>
    </location>
</feature>
<dbReference type="SUPFAM" id="SSF103481">
    <property type="entry name" value="Multidrug resistance efflux transporter EmrE"/>
    <property type="match status" value="2"/>
</dbReference>
<dbReference type="Proteomes" id="UP001205920">
    <property type="component" value="Unassembled WGS sequence"/>
</dbReference>
<comment type="caution">
    <text evidence="10">The sequence shown here is derived from an EMBL/GenBank/DDBJ whole genome shotgun (WGS) entry which is preliminary data.</text>
</comment>
<dbReference type="RefSeq" id="WP_070477000.1">
    <property type="nucleotide sequence ID" value="NZ_JAEUWV010000009.1"/>
</dbReference>
<feature type="transmembrane region" description="Helical" evidence="8">
    <location>
        <begin position="179"/>
        <end position="197"/>
    </location>
</feature>
<dbReference type="Pfam" id="PF00892">
    <property type="entry name" value="EamA"/>
    <property type="match status" value="1"/>
</dbReference>
<accession>A0AAW5HW96</accession>
<keyword evidence="5 8" id="KW-1133">Transmembrane helix</keyword>
<feature type="domain" description="EamA" evidence="9">
    <location>
        <begin position="25"/>
        <end position="155"/>
    </location>
</feature>
<feature type="transmembrane region" description="Helical" evidence="8">
    <location>
        <begin position="323"/>
        <end position="343"/>
    </location>
</feature>
<name>A0AAW5HW96_9CORY</name>
<feature type="transmembrane region" description="Helical" evidence="8">
    <location>
        <begin position="55"/>
        <end position="72"/>
    </location>
</feature>
<proteinExistence type="inferred from homology"/>
<feature type="transmembrane region" description="Helical" evidence="8">
    <location>
        <begin position="209"/>
        <end position="232"/>
    </location>
</feature>
<feature type="transmembrane region" description="Helical" evidence="8">
    <location>
        <begin position="26"/>
        <end position="43"/>
    </location>
</feature>
<keyword evidence="3" id="KW-1003">Cell membrane</keyword>
<evidence type="ECO:0000256" key="2">
    <source>
        <dbReference type="ARBA" id="ARBA00007362"/>
    </source>
</evidence>
<evidence type="ECO:0000256" key="4">
    <source>
        <dbReference type="ARBA" id="ARBA00022692"/>
    </source>
</evidence>